<dbReference type="PANTHER" id="PTHR43431:SF1">
    <property type="entry name" value="OS08G0476300 PROTEIN"/>
    <property type="match status" value="1"/>
</dbReference>
<name>A0A168EDS9_9HYPO</name>
<dbReference type="Pfam" id="PF00106">
    <property type="entry name" value="adh_short"/>
    <property type="match status" value="1"/>
</dbReference>
<comment type="caution">
    <text evidence="1">The sequence shown here is derived from an EMBL/GenBank/DDBJ whole genome shotgun (WGS) entry which is preliminary data.</text>
</comment>
<dbReference type="EMBL" id="AZGY01000005">
    <property type="protein sequence ID" value="KZZ98695.1"/>
    <property type="molecule type" value="Genomic_DNA"/>
</dbReference>
<evidence type="ECO:0000313" key="1">
    <source>
        <dbReference type="EMBL" id="KZZ98695.1"/>
    </source>
</evidence>
<proteinExistence type="predicted"/>
<dbReference type="OrthoDB" id="5336600at2759"/>
<dbReference type="STRING" id="1081109.A0A168EDS9"/>
<gene>
    <name evidence="1" type="ORF">AAL_03213</name>
</gene>
<accession>A0A168EDS9</accession>
<dbReference type="AlphaFoldDB" id="A0A168EDS9"/>
<dbReference type="InterPro" id="IPR036291">
    <property type="entry name" value="NAD(P)-bd_dom_sf"/>
</dbReference>
<keyword evidence="2" id="KW-1185">Reference proteome</keyword>
<dbReference type="Gene3D" id="3.40.50.720">
    <property type="entry name" value="NAD(P)-binding Rossmann-like Domain"/>
    <property type="match status" value="1"/>
</dbReference>
<dbReference type="InterPro" id="IPR002347">
    <property type="entry name" value="SDR_fam"/>
</dbReference>
<dbReference type="SUPFAM" id="SSF51735">
    <property type="entry name" value="NAD(P)-binding Rossmann-fold domains"/>
    <property type="match status" value="1"/>
</dbReference>
<sequence length="226" mass="24310">MPCLVVVGSGPGIGTHVARKFALSGFDRIALLARSPLQLDEDKDSVTAAAAAENAKVHVGTYAIDITNSVQLLDVLDQVACELGPPDAVFFNAARVKSSTLLEADDEEILYDFKVALPFTLHESEGQEKAKASKPSLLVTSSHLTSTPEPDVFVLSLAKAAQRNLVESLAQVFRPRGVHVGLVVVTGPVAPENKVLSPKNIADETWALYSQEEKDWTLDVVLKEPR</sequence>
<protein>
    <submittedName>
        <fullName evidence="1">Short-chain alcohol dehydrogenase</fullName>
    </submittedName>
</protein>
<organism evidence="1 2">
    <name type="scientific">Moelleriella libera RCEF 2490</name>
    <dbReference type="NCBI Taxonomy" id="1081109"/>
    <lineage>
        <taxon>Eukaryota</taxon>
        <taxon>Fungi</taxon>
        <taxon>Dikarya</taxon>
        <taxon>Ascomycota</taxon>
        <taxon>Pezizomycotina</taxon>
        <taxon>Sordariomycetes</taxon>
        <taxon>Hypocreomycetidae</taxon>
        <taxon>Hypocreales</taxon>
        <taxon>Clavicipitaceae</taxon>
        <taxon>Moelleriella</taxon>
    </lineage>
</organism>
<dbReference type="PANTHER" id="PTHR43431">
    <property type="entry name" value="OXIDOREDUCTASE, SHORT CHAIN DEHYDROGENASE/REDUCTASE FAMILY (AFU_ORTHOLOGUE AFUA_5G14000)"/>
    <property type="match status" value="1"/>
</dbReference>
<evidence type="ECO:0000313" key="2">
    <source>
        <dbReference type="Proteomes" id="UP000078544"/>
    </source>
</evidence>
<dbReference type="Proteomes" id="UP000078544">
    <property type="component" value="Unassembled WGS sequence"/>
</dbReference>
<reference evidence="1 2" key="1">
    <citation type="journal article" date="2016" name="Genome Biol. Evol.">
        <title>Divergent and convergent evolution of fungal pathogenicity.</title>
        <authorList>
            <person name="Shang Y."/>
            <person name="Xiao G."/>
            <person name="Zheng P."/>
            <person name="Cen K."/>
            <person name="Zhan S."/>
            <person name="Wang C."/>
        </authorList>
    </citation>
    <scope>NUCLEOTIDE SEQUENCE [LARGE SCALE GENOMIC DNA]</scope>
    <source>
        <strain evidence="1 2">RCEF 2490</strain>
    </source>
</reference>